<dbReference type="Pfam" id="PF01569">
    <property type="entry name" value="PAP2"/>
    <property type="match status" value="1"/>
</dbReference>
<feature type="transmembrane region" description="Helical" evidence="1">
    <location>
        <begin position="32"/>
        <end position="54"/>
    </location>
</feature>
<dbReference type="OrthoDB" id="9789113at2"/>
<evidence type="ECO:0000313" key="3">
    <source>
        <dbReference type="EMBL" id="SFP53611.1"/>
    </source>
</evidence>
<dbReference type="SMART" id="SM00014">
    <property type="entry name" value="acidPPc"/>
    <property type="match status" value="1"/>
</dbReference>
<feature type="transmembrane region" description="Helical" evidence="1">
    <location>
        <begin position="60"/>
        <end position="78"/>
    </location>
</feature>
<feature type="transmembrane region" description="Helical" evidence="1">
    <location>
        <begin position="215"/>
        <end position="231"/>
    </location>
</feature>
<evidence type="ECO:0000259" key="2">
    <source>
        <dbReference type="SMART" id="SM00014"/>
    </source>
</evidence>
<feature type="transmembrane region" description="Helical" evidence="1">
    <location>
        <begin position="277"/>
        <end position="303"/>
    </location>
</feature>
<dbReference type="PANTHER" id="PTHR14969:SF13">
    <property type="entry name" value="AT30094P"/>
    <property type="match status" value="1"/>
</dbReference>
<keyword evidence="4" id="KW-1185">Reference proteome</keyword>
<dbReference type="SUPFAM" id="SSF48317">
    <property type="entry name" value="Acid phosphatase/Vanadium-dependent haloperoxidase"/>
    <property type="match status" value="1"/>
</dbReference>
<evidence type="ECO:0000256" key="1">
    <source>
        <dbReference type="SAM" id="Phobius"/>
    </source>
</evidence>
<keyword evidence="1" id="KW-1133">Transmembrane helix</keyword>
<sequence>MNLVVGKSFYFDFEVAFMQWLQSALGEKGAMAVSHLSAFGEEMLLIGILGFIFWCYDKRYGTFIGINVMVGLVLNPLIKNVFWRRRPYFDHETIKCFRPVEKNADMYDIAAQGFSFPSGHSTNSVTAYSSIAVYKKNKVLNVVAFVIPLLVGFSRVAVGVHYPTDVVCGWISGLLIVLLIPLIFSKVDEKKHWVVYAAIFAISCVGLFYCKTSDYFTSLGLMGGFFVSLEFEKRFVKFENTRNPLFCITRIIGGFAIYFAVNTLLKLPFSKEFLDSGVFLAGVVRSIRYFFVSFAAIGLYPYVFRVEKILRR</sequence>
<dbReference type="InterPro" id="IPR000326">
    <property type="entry name" value="PAP2/HPO"/>
</dbReference>
<evidence type="ECO:0000313" key="4">
    <source>
        <dbReference type="Proteomes" id="UP000182624"/>
    </source>
</evidence>
<reference evidence="4" key="1">
    <citation type="submission" date="2016-10" db="EMBL/GenBank/DDBJ databases">
        <authorList>
            <person name="Varghese N."/>
            <person name="Submissions S."/>
        </authorList>
    </citation>
    <scope>NUCLEOTIDE SEQUENCE [LARGE SCALE GENOMIC DNA]</scope>
    <source>
        <strain evidence="4">P18</strain>
    </source>
</reference>
<feature type="transmembrane region" description="Helical" evidence="1">
    <location>
        <begin position="164"/>
        <end position="184"/>
    </location>
</feature>
<feature type="domain" description="Phosphatidic acid phosphatase type 2/haloperoxidase" evidence="2">
    <location>
        <begin position="58"/>
        <end position="181"/>
    </location>
</feature>
<dbReference type="Proteomes" id="UP000182624">
    <property type="component" value="Unassembled WGS sequence"/>
</dbReference>
<proteinExistence type="predicted"/>
<dbReference type="Gene3D" id="1.20.144.10">
    <property type="entry name" value="Phosphatidic acid phosphatase type 2/haloperoxidase"/>
    <property type="match status" value="1"/>
</dbReference>
<organism evidence="3 4">
    <name type="scientific">Butyrivibrio proteoclasticus</name>
    <dbReference type="NCBI Taxonomy" id="43305"/>
    <lineage>
        <taxon>Bacteria</taxon>
        <taxon>Bacillati</taxon>
        <taxon>Bacillota</taxon>
        <taxon>Clostridia</taxon>
        <taxon>Lachnospirales</taxon>
        <taxon>Lachnospiraceae</taxon>
        <taxon>Butyrivibrio</taxon>
    </lineage>
</organism>
<dbReference type="EMBL" id="FOXO01000003">
    <property type="protein sequence ID" value="SFP53611.1"/>
    <property type="molecule type" value="Genomic_DNA"/>
</dbReference>
<feature type="transmembrane region" description="Helical" evidence="1">
    <location>
        <begin position="243"/>
        <end position="265"/>
    </location>
</feature>
<feature type="transmembrane region" description="Helical" evidence="1">
    <location>
        <begin position="193"/>
        <end position="209"/>
    </location>
</feature>
<feature type="transmembrane region" description="Helical" evidence="1">
    <location>
        <begin position="139"/>
        <end position="158"/>
    </location>
</feature>
<dbReference type="AlphaFoldDB" id="A0A1I5R5P4"/>
<accession>A0A1I5R5P4</accession>
<name>A0A1I5R5P4_9FIRM</name>
<protein>
    <submittedName>
        <fullName evidence="3">Membrane-associated phospholipid phosphatase</fullName>
    </submittedName>
</protein>
<keyword evidence="1" id="KW-0812">Transmembrane</keyword>
<dbReference type="PANTHER" id="PTHR14969">
    <property type="entry name" value="SPHINGOSINE-1-PHOSPHATE PHOSPHOHYDROLASE"/>
    <property type="match status" value="1"/>
</dbReference>
<keyword evidence="1" id="KW-0472">Membrane</keyword>
<dbReference type="RefSeq" id="WP_074884220.1">
    <property type="nucleotide sequence ID" value="NZ_FOXO01000003.1"/>
</dbReference>
<gene>
    <name evidence="3" type="ORF">SAMN04487928_103129</name>
</gene>
<dbReference type="InterPro" id="IPR036938">
    <property type="entry name" value="PAP2/HPO_sf"/>
</dbReference>